<accession>A0A1M6HQH8</accession>
<dbReference type="AlphaFoldDB" id="A0A1M6HQH8"/>
<protein>
    <submittedName>
        <fullName evidence="2">Uncharacterized protein</fullName>
    </submittedName>
</protein>
<evidence type="ECO:0000256" key="1">
    <source>
        <dbReference type="SAM" id="MobiDB-lite"/>
    </source>
</evidence>
<dbReference type="EMBL" id="FQYI01000016">
    <property type="protein sequence ID" value="SHJ24441.1"/>
    <property type="molecule type" value="Genomic_DNA"/>
</dbReference>
<evidence type="ECO:0000313" key="2">
    <source>
        <dbReference type="EMBL" id="SHJ24441.1"/>
    </source>
</evidence>
<sequence length="63" mass="7372">MVKVKFEMNDKVVEGKAVLNPQYKNLNLYDSDMNRINTNKALEGMEQEQKNEKANAREQSIKR</sequence>
<evidence type="ECO:0000313" key="3">
    <source>
        <dbReference type="Proteomes" id="UP000184335"/>
    </source>
</evidence>
<feature type="region of interest" description="Disordered" evidence="1">
    <location>
        <begin position="43"/>
        <end position="63"/>
    </location>
</feature>
<keyword evidence="3" id="KW-1185">Reference proteome</keyword>
<name>A0A1M6HQH8_9FLAO</name>
<reference evidence="2 3" key="1">
    <citation type="submission" date="2016-11" db="EMBL/GenBank/DDBJ databases">
        <authorList>
            <person name="Jaros S."/>
            <person name="Januszkiewicz K."/>
            <person name="Wedrychowicz H."/>
        </authorList>
    </citation>
    <scope>NUCLEOTIDE SEQUENCE [LARGE SCALE GENOMIC DNA]</scope>
    <source>
        <strain evidence="2 3">DSM 25479</strain>
    </source>
</reference>
<organism evidence="2 3">
    <name type="scientific">Cruoricaptor ignavus</name>
    <dbReference type="NCBI Taxonomy" id="1118202"/>
    <lineage>
        <taxon>Bacteria</taxon>
        <taxon>Pseudomonadati</taxon>
        <taxon>Bacteroidota</taxon>
        <taxon>Flavobacteriia</taxon>
        <taxon>Flavobacteriales</taxon>
        <taxon>Weeksellaceae</taxon>
        <taxon>Cruoricaptor</taxon>
    </lineage>
</organism>
<feature type="compositionally biased region" description="Basic and acidic residues" evidence="1">
    <location>
        <begin position="47"/>
        <end position="63"/>
    </location>
</feature>
<proteinExistence type="predicted"/>
<dbReference type="Proteomes" id="UP000184335">
    <property type="component" value="Unassembled WGS sequence"/>
</dbReference>
<gene>
    <name evidence="2" type="ORF">SAMN05443429_1163</name>
</gene>